<feature type="domain" description="Transketolase-like pyrimidine-binding" evidence="8">
    <location>
        <begin position="361"/>
        <end position="534"/>
    </location>
</feature>
<dbReference type="Pfam" id="PF02780">
    <property type="entry name" value="Transketolase_C"/>
    <property type="match status" value="1"/>
</dbReference>
<dbReference type="Pfam" id="PF02779">
    <property type="entry name" value="Transket_pyr"/>
    <property type="match status" value="1"/>
</dbReference>
<keyword evidence="3" id="KW-0816">Tricarboxylic acid cycle</keyword>
<evidence type="ECO:0000313" key="10">
    <source>
        <dbReference type="Proteomes" id="UP000604475"/>
    </source>
</evidence>
<feature type="region of interest" description="Disordered" evidence="7">
    <location>
        <begin position="281"/>
        <end position="364"/>
    </location>
</feature>
<evidence type="ECO:0000256" key="3">
    <source>
        <dbReference type="ARBA" id="ARBA00022532"/>
    </source>
</evidence>
<evidence type="ECO:0000256" key="2">
    <source>
        <dbReference type="ARBA" id="ARBA00012945"/>
    </source>
</evidence>
<keyword evidence="5" id="KW-0786">Thiamine pyrophosphate</keyword>
<dbReference type="FunFam" id="3.40.50.970:FF:000001">
    <property type="entry name" value="Pyruvate dehydrogenase E1 beta subunit"/>
    <property type="match status" value="1"/>
</dbReference>
<dbReference type="InterPro" id="IPR033248">
    <property type="entry name" value="Transketolase_C"/>
</dbReference>
<keyword evidence="10" id="KW-1185">Reference proteome</keyword>
<comment type="catalytic activity">
    <reaction evidence="6">
        <text>N(6)-[(R)-lipoyl]-L-lysyl-[protein] + 2-oxoglutarate + H(+) = N(6)-[(R)-S(8)-succinyldihydrolipoyl]-L-lysyl-[protein] + CO2</text>
        <dbReference type="Rhea" id="RHEA:12188"/>
        <dbReference type="Rhea" id="RHEA-COMP:10474"/>
        <dbReference type="Rhea" id="RHEA-COMP:20092"/>
        <dbReference type="ChEBI" id="CHEBI:15378"/>
        <dbReference type="ChEBI" id="CHEBI:16526"/>
        <dbReference type="ChEBI" id="CHEBI:16810"/>
        <dbReference type="ChEBI" id="CHEBI:83099"/>
        <dbReference type="ChEBI" id="CHEBI:83120"/>
        <dbReference type="EC" id="1.2.4.2"/>
    </reaction>
</comment>
<dbReference type="RefSeq" id="WP_202999107.1">
    <property type="nucleotide sequence ID" value="NZ_JADWYU010000143.1"/>
</dbReference>
<reference evidence="9" key="1">
    <citation type="submission" date="2020-12" db="EMBL/GenBank/DDBJ databases">
        <title>Genomic characterization of non-nitrogen-fixing Frankia strains.</title>
        <authorList>
            <person name="Carlos-Shanley C."/>
            <person name="Guerra T."/>
            <person name="Hahn D."/>
        </authorList>
    </citation>
    <scope>NUCLEOTIDE SEQUENCE</scope>
    <source>
        <strain evidence="9">CN6</strain>
    </source>
</reference>
<evidence type="ECO:0000259" key="8">
    <source>
        <dbReference type="SMART" id="SM00861"/>
    </source>
</evidence>
<evidence type="ECO:0000313" key="9">
    <source>
        <dbReference type="EMBL" id="MBL7629699.1"/>
    </source>
</evidence>
<evidence type="ECO:0000256" key="5">
    <source>
        <dbReference type="ARBA" id="ARBA00023052"/>
    </source>
</evidence>
<feature type="compositionally biased region" description="Basic and acidic residues" evidence="7">
    <location>
        <begin position="281"/>
        <end position="302"/>
    </location>
</feature>
<dbReference type="CDD" id="cd02000">
    <property type="entry name" value="TPP_E1_PDC_ADC_BCADC"/>
    <property type="match status" value="1"/>
</dbReference>
<dbReference type="Gene3D" id="3.40.50.920">
    <property type="match status" value="1"/>
</dbReference>
<evidence type="ECO:0000256" key="6">
    <source>
        <dbReference type="ARBA" id="ARBA00051911"/>
    </source>
</evidence>
<dbReference type="FunFam" id="3.40.50.920:FF:000001">
    <property type="entry name" value="Pyruvate dehydrogenase E1 beta subunit"/>
    <property type="match status" value="1"/>
</dbReference>
<accession>A0A937UNB5</accession>
<dbReference type="PANTHER" id="PTHR43257:SF2">
    <property type="entry name" value="PYRUVATE DEHYDROGENASE E1 COMPONENT SUBUNIT BETA"/>
    <property type="match status" value="1"/>
</dbReference>
<dbReference type="InterPro" id="IPR005475">
    <property type="entry name" value="Transketolase-like_Pyr-bd"/>
</dbReference>
<name>A0A937UNB5_9ACTN</name>
<dbReference type="Proteomes" id="UP000604475">
    <property type="component" value="Unassembled WGS sequence"/>
</dbReference>
<dbReference type="SMART" id="SM00861">
    <property type="entry name" value="Transket_pyr"/>
    <property type="match status" value="1"/>
</dbReference>
<protein>
    <recommendedName>
        <fullName evidence="2">dihydrolipoyllysine-residue succinyltransferase</fullName>
        <ecNumber evidence="2">2.3.1.61</ecNumber>
    </recommendedName>
</protein>
<keyword evidence="4" id="KW-0560">Oxidoreductase</keyword>
<proteinExistence type="predicted"/>
<dbReference type="SUPFAM" id="SSF52518">
    <property type="entry name" value="Thiamin diphosphate-binding fold (THDP-binding)"/>
    <property type="match status" value="2"/>
</dbReference>
<feature type="compositionally biased region" description="Low complexity" evidence="7">
    <location>
        <begin position="306"/>
        <end position="315"/>
    </location>
</feature>
<comment type="caution">
    <text evidence="9">The sequence shown here is derived from an EMBL/GenBank/DDBJ whole genome shotgun (WGS) entry which is preliminary data.</text>
</comment>
<dbReference type="SUPFAM" id="SSF52922">
    <property type="entry name" value="TK C-terminal domain-like"/>
    <property type="match status" value="1"/>
</dbReference>
<organism evidence="9 10">
    <name type="scientific">Frankia nepalensis</name>
    <dbReference type="NCBI Taxonomy" id="1836974"/>
    <lineage>
        <taxon>Bacteria</taxon>
        <taxon>Bacillati</taxon>
        <taxon>Actinomycetota</taxon>
        <taxon>Actinomycetes</taxon>
        <taxon>Frankiales</taxon>
        <taxon>Frankiaceae</taxon>
        <taxon>Frankia</taxon>
    </lineage>
</organism>
<dbReference type="GO" id="GO:0004149">
    <property type="term" value="F:dihydrolipoyllysine-residue succinyltransferase activity"/>
    <property type="evidence" value="ECO:0007669"/>
    <property type="project" value="UniProtKB-EC"/>
</dbReference>
<dbReference type="Pfam" id="PF00676">
    <property type="entry name" value="E1_dh"/>
    <property type="match status" value="1"/>
</dbReference>
<dbReference type="EMBL" id="JAEACQ010000235">
    <property type="protein sequence ID" value="MBL7629699.1"/>
    <property type="molecule type" value="Genomic_DNA"/>
</dbReference>
<dbReference type="PANTHER" id="PTHR43257">
    <property type="entry name" value="PYRUVATE DEHYDROGENASE E1 COMPONENT BETA SUBUNIT"/>
    <property type="match status" value="1"/>
</dbReference>
<sequence length="680" mass="72115">MDRARLLAAYERMVLIRRVEERVAVLYRDGLVPGFVHTSVGQEACAVGALVHARASDVITSTHRGHGHVLAKGLPPRQMLAELMARETGACHGRGGSMHVADPGLGIFGANGIVGAGLPIALGAAHALRRRGAGDAVIAFFGDGAVATGAFHEAMNVAALWRLPLVFFCENNRFSEFSRAEDQHPVPVRERAGAYGMAFVELAGNDVEAVADGMRQVLDQARAGDGPVLVESVTTRVRGHYEGDEQRYRERSDLDDATARDPLLVTRARLLGLGVPAADVERAERRAEADVEDAEKFARESPEPAPADAAEYVYAPRRRARPDQAAVPAGGTRADGTRSAAAAGGASSAGTPPEGAGSRPSSGSRILRQAMRDALAADPLVFLAGIDVAGGNVFGLTRGLAGEFPDRVLDTPIAETAIMGLGVGAAMAGLRPVVELMYLDFLGVCLDQIMNQAAKLRFMTGGAVTVPMVVRTQFGSGRSSGSQHSQSLETLFAHIPGLTVVMPSFGDDAYGLLRTAIEDDNPVVFIENRLLYERKWAMPADDHRVPLGKARVVRPGTDVTIVSWSRMVFEALAAAETLSTEGIDAEVLDLRTIVPLDREAVLASLARTNRLVVAHEAVVDFGVGAEIAALAVNEGFWSLDAPVRRVGAAYTPAPYAPSLERRWEAGAADIVQAVREVTAC</sequence>
<comment type="cofactor">
    <cofactor evidence="1">
        <name>thiamine diphosphate</name>
        <dbReference type="ChEBI" id="CHEBI:58937"/>
    </cofactor>
</comment>
<dbReference type="InterPro" id="IPR009014">
    <property type="entry name" value="Transketo_C/PFOR_II"/>
</dbReference>
<gene>
    <name evidence="9" type="ORF">I7412_21500</name>
</gene>
<dbReference type="GO" id="GO:0006099">
    <property type="term" value="P:tricarboxylic acid cycle"/>
    <property type="evidence" value="ECO:0007669"/>
    <property type="project" value="UniProtKB-KW"/>
</dbReference>
<dbReference type="GO" id="GO:0004591">
    <property type="term" value="F:oxoglutarate dehydrogenase (succinyl-transferring) activity"/>
    <property type="evidence" value="ECO:0007669"/>
    <property type="project" value="UniProtKB-EC"/>
</dbReference>
<evidence type="ECO:0000256" key="4">
    <source>
        <dbReference type="ARBA" id="ARBA00023002"/>
    </source>
</evidence>
<dbReference type="InterPro" id="IPR029061">
    <property type="entry name" value="THDP-binding"/>
</dbReference>
<dbReference type="EC" id="2.3.1.61" evidence="2"/>
<dbReference type="Gene3D" id="3.40.50.970">
    <property type="match status" value="2"/>
</dbReference>
<dbReference type="InterPro" id="IPR001017">
    <property type="entry name" value="DH_E1"/>
</dbReference>
<feature type="compositionally biased region" description="Low complexity" evidence="7">
    <location>
        <begin position="323"/>
        <end position="358"/>
    </location>
</feature>
<evidence type="ECO:0000256" key="7">
    <source>
        <dbReference type="SAM" id="MobiDB-lite"/>
    </source>
</evidence>
<dbReference type="NCBIfam" id="NF006667">
    <property type="entry name" value="PRK09212.1"/>
    <property type="match status" value="1"/>
</dbReference>
<evidence type="ECO:0000256" key="1">
    <source>
        <dbReference type="ARBA" id="ARBA00001964"/>
    </source>
</evidence>
<dbReference type="AlphaFoldDB" id="A0A937UNB5"/>
<dbReference type="GO" id="GO:0000287">
    <property type="term" value="F:magnesium ion binding"/>
    <property type="evidence" value="ECO:0007669"/>
    <property type="project" value="UniProtKB-ARBA"/>
</dbReference>
<dbReference type="CDD" id="cd07036">
    <property type="entry name" value="TPP_PYR_E1-PDHc-beta_like"/>
    <property type="match status" value="1"/>
</dbReference>